<evidence type="ECO:0000313" key="1">
    <source>
        <dbReference type="EMBL" id="OKH32838.1"/>
    </source>
</evidence>
<reference evidence="1 2" key="1">
    <citation type="submission" date="2016-11" db="EMBL/GenBank/DDBJ databases">
        <title>Draft Genome Sequences of Nine Cyanobacterial Strains from Diverse Habitats.</title>
        <authorList>
            <person name="Zhu T."/>
            <person name="Hou S."/>
            <person name="Lu X."/>
            <person name="Hess W.R."/>
        </authorList>
    </citation>
    <scope>NUCLEOTIDE SEQUENCE [LARGE SCALE GENOMIC DNA]</scope>
    <source>
        <strain evidence="1 2">IAM M-71</strain>
    </source>
</reference>
<accession>A0A1U7I8P6</accession>
<name>A0A1U7I8P6_9CYAN</name>
<dbReference type="RefSeq" id="WP_073596214.1">
    <property type="nucleotide sequence ID" value="NZ_MRCE01000035.1"/>
</dbReference>
<organism evidence="1 2">
    <name type="scientific">[Phormidium ambiguum] IAM M-71</name>
    <dbReference type="NCBI Taxonomy" id="454136"/>
    <lineage>
        <taxon>Bacteria</taxon>
        <taxon>Bacillati</taxon>
        <taxon>Cyanobacteriota</taxon>
        <taxon>Cyanophyceae</taxon>
        <taxon>Oscillatoriophycideae</taxon>
        <taxon>Aerosakkonematales</taxon>
        <taxon>Aerosakkonemataceae</taxon>
        <taxon>Floridanema</taxon>
    </lineage>
</organism>
<dbReference type="Proteomes" id="UP000185860">
    <property type="component" value="Unassembled WGS sequence"/>
</dbReference>
<dbReference type="AlphaFoldDB" id="A0A1U7I8P6"/>
<evidence type="ECO:0000313" key="2">
    <source>
        <dbReference type="Proteomes" id="UP000185860"/>
    </source>
</evidence>
<gene>
    <name evidence="1" type="ORF">NIES2119_25005</name>
</gene>
<dbReference type="OrthoDB" id="582978at2"/>
<proteinExistence type="predicted"/>
<comment type="caution">
    <text evidence="1">The sequence shown here is derived from an EMBL/GenBank/DDBJ whole genome shotgun (WGS) entry which is preliminary data.</text>
</comment>
<dbReference type="EMBL" id="MRCE01000035">
    <property type="protein sequence ID" value="OKH32838.1"/>
    <property type="molecule type" value="Genomic_DNA"/>
</dbReference>
<protein>
    <submittedName>
        <fullName evidence="1">Uncharacterized protein</fullName>
    </submittedName>
</protein>
<dbReference type="STRING" id="454136.NIES2119_25005"/>
<sequence length="259" mass="28533">MSRPNNFVRKRSAIALSLLLNTGALIFGISAPLLAQAPYYPPPTITPIPPGVPGQPTITPIPPGTPNQPPFYPAPSPGIPQINIQPQVVNLSINELVTQWGLTPVNCRPGVASIRQDQKTVCVNPTPQLPPGDYTYNPATNQISAIATTRPFTFVNSLQYSHCVQDILRFYQNKEQLLQQGRQSDCLADKFQANMQTGISRQQAREMIEAADVYATALVKPKLFPPRGLREQVAQQFGFIYELDVNDPVIRQMATQGNF</sequence>